<dbReference type="OrthoDB" id="267610at2759"/>
<sequence>MTASSVELEQLKRQLIKRYEEQINEQLGCRAAAAAGDDPAPAPSSTPAYLYQQLLCLRAGRAYGVGMPTNASERVQLLAESQPPPEAMIMRRLRKAQDESIRLLAARTAATAGKSAEYDAAVAPSVDNATAAGGAREEVAAKPFTAEERMKLLSQIAAGSAPPPLSESAPSKLAPAAATSADDVAACDECAAEACENQSESENKEEEREAVEEREEAPSELAA</sequence>
<evidence type="ECO:0000313" key="3">
    <source>
        <dbReference type="EMBL" id="CAC5430188.1"/>
    </source>
</evidence>
<name>A0A3S7WXN3_LEIDO</name>
<dbReference type="Proteomes" id="UP000601710">
    <property type="component" value="Chromosome 23"/>
</dbReference>
<dbReference type="AlphaFoldDB" id="A0A3S7WXN3"/>
<dbReference type="Proteomes" id="UP000274082">
    <property type="component" value="Chromosome 23"/>
</dbReference>
<dbReference type="EMBL" id="CP029522">
    <property type="protein sequence ID" value="AYU78930.1"/>
    <property type="molecule type" value="Genomic_DNA"/>
</dbReference>
<dbReference type="VEuPathDB" id="TriTrypDB:LDHU3_23.0740"/>
<dbReference type="EMBL" id="LR812643">
    <property type="protein sequence ID" value="CAC5430188.1"/>
    <property type="molecule type" value="Genomic_DNA"/>
</dbReference>
<reference evidence="3" key="2">
    <citation type="submission" date="2020-06" db="EMBL/GenBank/DDBJ databases">
        <authorList>
            <person name="Camacho E."/>
            <person name="Gonzalez-de la Fuente S."/>
            <person name="Rastrojo A."/>
            <person name="Peiro-Pastor R."/>
            <person name="Solana JC."/>
            <person name="Tabera L."/>
            <person name="Gamarro F."/>
            <person name="Carrasco-Ramiro F."/>
            <person name="Requena JM."/>
            <person name="Aguado B."/>
        </authorList>
    </citation>
    <scope>NUCLEOTIDE SEQUENCE</scope>
</reference>
<reference evidence="2 4" key="1">
    <citation type="journal article" date="2018" name="Sci. Rep.">
        <title>A complete Leishmania donovani reference genome identifies novel genetic variations associated with virulence.</title>
        <authorList>
            <person name="Lypaczewski P."/>
            <person name="Hoshizaki J."/>
            <person name="Zhang W.-W."/>
            <person name="McCall L.-I."/>
            <person name="Torcivia-Rodriguez J."/>
            <person name="Simonyan V."/>
            <person name="Kaur A."/>
            <person name="Dewar K."/>
            <person name="Matlashewski G."/>
        </authorList>
    </citation>
    <scope>NUCLEOTIDE SEQUENCE [LARGE SCALE GENOMIC DNA]</scope>
    <source>
        <strain evidence="2 4">LdCL</strain>
    </source>
</reference>
<feature type="compositionally biased region" description="Low complexity" evidence="1">
    <location>
        <begin position="166"/>
        <end position="200"/>
    </location>
</feature>
<evidence type="ECO:0000313" key="2">
    <source>
        <dbReference type="EMBL" id="AYU78930.1"/>
    </source>
</evidence>
<evidence type="ECO:0000313" key="4">
    <source>
        <dbReference type="Proteomes" id="UP000274082"/>
    </source>
</evidence>
<organism evidence="2 4">
    <name type="scientific">Leishmania donovani</name>
    <dbReference type="NCBI Taxonomy" id="5661"/>
    <lineage>
        <taxon>Eukaryota</taxon>
        <taxon>Discoba</taxon>
        <taxon>Euglenozoa</taxon>
        <taxon>Kinetoplastea</taxon>
        <taxon>Metakinetoplastina</taxon>
        <taxon>Trypanosomatida</taxon>
        <taxon>Trypanosomatidae</taxon>
        <taxon>Leishmaniinae</taxon>
        <taxon>Leishmania</taxon>
    </lineage>
</organism>
<accession>A0A3S7WXN3</accession>
<evidence type="ECO:0000256" key="1">
    <source>
        <dbReference type="SAM" id="MobiDB-lite"/>
    </source>
</evidence>
<proteinExistence type="predicted"/>
<keyword evidence="4" id="KW-1185">Reference proteome</keyword>
<dbReference type="VEuPathDB" id="TriTrypDB:LdCL_230010700"/>
<feature type="region of interest" description="Disordered" evidence="1">
    <location>
        <begin position="157"/>
        <end position="223"/>
    </location>
</feature>
<protein>
    <submittedName>
        <fullName evidence="3">Hypothetical_protein</fullName>
    </submittedName>
</protein>
<gene>
    <name evidence="2" type="ORF">LdCL_230010700</name>
    <name evidence="3" type="ORF">LDHU3_23.0740</name>
</gene>